<dbReference type="PROSITE" id="PS50949">
    <property type="entry name" value="HTH_GNTR"/>
    <property type="match status" value="1"/>
</dbReference>
<dbReference type="InterPro" id="IPR008920">
    <property type="entry name" value="TF_FadR/GntR_C"/>
</dbReference>
<dbReference type="SUPFAM" id="SSF46785">
    <property type="entry name" value="Winged helix' DNA-binding domain"/>
    <property type="match status" value="1"/>
</dbReference>
<proteinExistence type="predicted"/>
<dbReference type="Gene3D" id="1.20.120.530">
    <property type="entry name" value="GntR ligand-binding domain-like"/>
    <property type="match status" value="1"/>
</dbReference>
<keyword evidence="3" id="KW-0804">Transcription</keyword>
<dbReference type="Pfam" id="PF00392">
    <property type="entry name" value="GntR"/>
    <property type="match status" value="1"/>
</dbReference>
<accession>A0A9D2J3N5</accession>
<dbReference type="SUPFAM" id="SSF48008">
    <property type="entry name" value="GntR ligand-binding domain-like"/>
    <property type="match status" value="1"/>
</dbReference>
<dbReference type="SMART" id="SM00345">
    <property type="entry name" value="HTH_GNTR"/>
    <property type="match status" value="1"/>
</dbReference>
<dbReference type="Proteomes" id="UP000824037">
    <property type="component" value="Unassembled WGS sequence"/>
</dbReference>
<dbReference type="Gene3D" id="1.10.10.10">
    <property type="entry name" value="Winged helix-like DNA-binding domain superfamily/Winged helix DNA-binding domain"/>
    <property type="match status" value="1"/>
</dbReference>
<reference evidence="5" key="2">
    <citation type="submission" date="2021-04" db="EMBL/GenBank/DDBJ databases">
        <authorList>
            <person name="Gilroy R."/>
        </authorList>
    </citation>
    <scope>NUCLEOTIDE SEQUENCE</scope>
    <source>
        <strain evidence="5">ChiGjej4B4-7305</strain>
    </source>
</reference>
<name>A0A9D2J3N5_9MICO</name>
<dbReference type="CDD" id="cd07377">
    <property type="entry name" value="WHTH_GntR"/>
    <property type="match status" value="1"/>
</dbReference>
<comment type="caution">
    <text evidence="5">The sequence shown here is derived from an EMBL/GenBank/DDBJ whole genome shotgun (WGS) entry which is preliminary data.</text>
</comment>
<dbReference type="InterPro" id="IPR011711">
    <property type="entry name" value="GntR_C"/>
</dbReference>
<dbReference type="Pfam" id="PF07729">
    <property type="entry name" value="FCD"/>
    <property type="match status" value="1"/>
</dbReference>
<gene>
    <name evidence="5" type="ORF">H9815_04895</name>
</gene>
<dbReference type="InterPro" id="IPR036388">
    <property type="entry name" value="WH-like_DNA-bd_sf"/>
</dbReference>
<evidence type="ECO:0000313" key="5">
    <source>
        <dbReference type="EMBL" id="HIZ35092.1"/>
    </source>
</evidence>
<evidence type="ECO:0000256" key="1">
    <source>
        <dbReference type="ARBA" id="ARBA00023015"/>
    </source>
</evidence>
<organism evidence="5 6">
    <name type="scientific">Candidatus Ruania gallistercoris</name>
    <dbReference type="NCBI Taxonomy" id="2838746"/>
    <lineage>
        <taxon>Bacteria</taxon>
        <taxon>Bacillati</taxon>
        <taxon>Actinomycetota</taxon>
        <taxon>Actinomycetes</taxon>
        <taxon>Micrococcales</taxon>
        <taxon>Ruaniaceae</taxon>
        <taxon>Ruania</taxon>
    </lineage>
</organism>
<dbReference type="PANTHER" id="PTHR43537:SF44">
    <property type="entry name" value="GNTR FAMILY REGULATORY PROTEIN"/>
    <property type="match status" value="1"/>
</dbReference>
<dbReference type="PANTHER" id="PTHR43537">
    <property type="entry name" value="TRANSCRIPTIONAL REGULATOR, GNTR FAMILY"/>
    <property type="match status" value="1"/>
</dbReference>
<dbReference type="InterPro" id="IPR000524">
    <property type="entry name" value="Tscrpt_reg_HTH_GntR"/>
</dbReference>
<evidence type="ECO:0000259" key="4">
    <source>
        <dbReference type="PROSITE" id="PS50949"/>
    </source>
</evidence>
<reference evidence="5" key="1">
    <citation type="journal article" date="2021" name="PeerJ">
        <title>Extensive microbial diversity within the chicken gut microbiome revealed by metagenomics and culture.</title>
        <authorList>
            <person name="Gilroy R."/>
            <person name="Ravi A."/>
            <person name="Getino M."/>
            <person name="Pursley I."/>
            <person name="Horton D.L."/>
            <person name="Alikhan N.F."/>
            <person name="Baker D."/>
            <person name="Gharbi K."/>
            <person name="Hall N."/>
            <person name="Watson M."/>
            <person name="Adriaenssens E.M."/>
            <person name="Foster-Nyarko E."/>
            <person name="Jarju S."/>
            <person name="Secka A."/>
            <person name="Antonio M."/>
            <person name="Oren A."/>
            <person name="Chaudhuri R.R."/>
            <person name="La Ragione R."/>
            <person name="Hildebrand F."/>
            <person name="Pallen M.J."/>
        </authorList>
    </citation>
    <scope>NUCLEOTIDE SEQUENCE</scope>
    <source>
        <strain evidence="5">ChiGjej4B4-7305</strain>
    </source>
</reference>
<dbReference type="EMBL" id="DXBY01000078">
    <property type="protein sequence ID" value="HIZ35092.1"/>
    <property type="molecule type" value="Genomic_DNA"/>
</dbReference>
<dbReference type="GO" id="GO:0003700">
    <property type="term" value="F:DNA-binding transcription factor activity"/>
    <property type="evidence" value="ECO:0007669"/>
    <property type="project" value="InterPro"/>
</dbReference>
<evidence type="ECO:0000313" key="6">
    <source>
        <dbReference type="Proteomes" id="UP000824037"/>
    </source>
</evidence>
<protein>
    <submittedName>
        <fullName evidence="5">FadR family transcriptional regulator</fullName>
    </submittedName>
</protein>
<dbReference type="AlphaFoldDB" id="A0A9D2J3N5"/>
<feature type="domain" description="HTH gntR-type" evidence="4">
    <location>
        <begin position="19"/>
        <end position="87"/>
    </location>
</feature>
<dbReference type="PRINTS" id="PR00035">
    <property type="entry name" value="HTHGNTR"/>
</dbReference>
<keyword evidence="2" id="KW-0238">DNA-binding</keyword>
<dbReference type="GO" id="GO:0003677">
    <property type="term" value="F:DNA binding"/>
    <property type="evidence" value="ECO:0007669"/>
    <property type="project" value="UniProtKB-KW"/>
</dbReference>
<dbReference type="SMART" id="SM00895">
    <property type="entry name" value="FCD"/>
    <property type="match status" value="1"/>
</dbReference>
<dbReference type="InterPro" id="IPR036390">
    <property type="entry name" value="WH_DNA-bd_sf"/>
</dbReference>
<keyword evidence="1" id="KW-0805">Transcription regulation</keyword>
<evidence type="ECO:0000256" key="3">
    <source>
        <dbReference type="ARBA" id="ARBA00023163"/>
    </source>
</evidence>
<evidence type="ECO:0000256" key="2">
    <source>
        <dbReference type="ARBA" id="ARBA00023125"/>
    </source>
</evidence>
<sequence>MESTPVRPPAVPLPHRHRPPLSEAVIRSLVTEIVVGTYPPGSPLPTAGVLGEHYQVSRTVIREATTSLTEKGLVATRQGWGTVVLDEGQWSLLDPMVLDALFQREDRLVYLDNLIEIRALLECAMASRAADRIDDEGRRELRGAVERLAALREDPDGYSQADIEFHECIHQISADAFGRAIVKGIQDKAVRSPQYRGRPGEEEMAITHSQHTKIAEAILAEDGDAAAAAMREHITSSWQRRRPDADDTP</sequence>